<dbReference type="EMBL" id="BAAAMN010000003">
    <property type="protein sequence ID" value="GAA2025165.1"/>
    <property type="molecule type" value="Genomic_DNA"/>
</dbReference>
<keyword evidence="2" id="KW-0472">Membrane</keyword>
<evidence type="ECO:0000313" key="3">
    <source>
        <dbReference type="EMBL" id="GAA2025165.1"/>
    </source>
</evidence>
<feature type="compositionally biased region" description="Acidic residues" evidence="1">
    <location>
        <begin position="35"/>
        <end position="46"/>
    </location>
</feature>
<protein>
    <submittedName>
        <fullName evidence="3">Uncharacterized protein</fullName>
    </submittedName>
</protein>
<feature type="compositionally biased region" description="Low complexity" evidence="1">
    <location>
        <begin position="113"/>
        <end position="127"/>
    </location>
</feature>
<feature type="compositionally biased region" description="Low complexity" evidence="1">
    <location>
        <begin position="10"/>
        <end position="22"/>
    </location>
</feature>
<sequence>MTSQDHPTPEDSQPAADSSASFAPPPPLPSVPGDTDIEDENDDDFEGVGLATEMVFSGQQREALRSGSAYEHLDTGELSSDDAETNYDDVQHTTQLIIGEEPVAARPIPPIQQQPQPTSYSQQSYAPAQTQPPAAHRSAENAAQQHYSQATGSSNEPFAITMMIVLGIVALGVFGVLGLLIYRVLAGG</sequence>
<evidence type="ECO:0000256" key="1">
    <source>
        <dbReference type="SAM" id="MobiDB-lite"/>
    </source>
</evidence>
<keyword evidence="2" id="KW-1133">Transmembrane helix</keyword>
<proteinExistence type="predicted"/>
<feature type="region of interest" description="Disordered" evidence="1">
    <location>
        <begin position="1"/>
        <end position="150"/>
    </location>
</feature>
<name>A0ABN2TZU7_9MICC</name>
<evidence type="ECO:0000313" key="4">
    <source>
        <dbReference type="Proteomes" id="UP001501461"/>
    </source>
</evidence>
<keyword evidence="4" id="KW-1185">Reference proteome</keyword>
<reference evidence="3 4" key="1">
    <citation type="journal article" date="2019" name="Int. J. Syst. Evol. Microbiol.">
        <title>The Global Catalogue of Microorganisms (GCM) 10K type strain sequencing project: providing services to taxonomists for standard genome sequencing and annotation.</title>
        <authorList>
            <consortium name="The Broad Institute Genomics Platform"/>
            <consortium name="The Broad Institute Genome Sequencing Center for Infectious Disease"/>
            <person name="Wu L."/>
            <person name="Ma J."/>
        </authorList>
    </citation>
    <scope>NUCLEOTIDE SEQUENCE [LARGE SCALE GENOMIC DNA]</scope>
    <source>
        <strain evidence="3 4">JCM 13595</strain>
    </source>
</reference>
<organism evidence="3 4">
    <name type="scientific">Yaniella flava</name>
    <dbReference type="NCBI Taxonomy" id="287930"/>
    <lineage>
        <taxon>Bacteria</taxon>
        <taxon>Bacillati</taxon>
        <taxon>Actinomycetota</taxon>
        <taxon>Actinomycetes</taxon>
        <taxon>Micrococcales</taxon>
        <taxon>Micrococcaceae</taxon>
        <taxon>Yaniella</taxon>
    </lineage>
</organism>
<feature type="compositionally biased region" description="Polar residues" evidence="1">
    <location>
        <begin position="141"/>
        <end position="150"/>
    </location>
</feature>
<evidence type="ECO:0000256" key="2">
    <source>
        <dbReference type="SAM" id="Phobius"/>
    </source>
</evidence>
<keyword evidence="2" id="KW-0812">Transmembrane</keyword>
<feature type="transmembrane region" description="Helical" evidence="2">
    <location>
        <begin position="158"/>
        <end position="182"/>
    </location>
</feature>
<dbReference type="Proteomes" id="UP001501461">
    <property type="component" value="Unassembled WGS sequence"/>
</dbReference>
<comment type="caution">
    <text evidence="3">The sequence shown here is derived from an EMBL/GenBank/DDBJ whole genome shotgun (WGS) entry which is preliminary data.</text>
</comment>
<accession>A0ABN2TZU7</accession>
<dbReference type="RefSeq" id="WP_343955596.1">
    <property type="nucleotide sequence ID" value="NZ_BAAAMN010000003.1"/>
</dbReference>
<gene>
    <name evidence="3" type="ORF">GCM10009720_01130</name>
</gene>